<accession>A0A0R2ZBJ2</accession>
<dbReference type="Proteomes" id="UP000052019">
    <property type="component" value="Unassembled WGS sequence"/>
</dbReference>
<keyword evidence="1" id="KW-0472">Membrane</keyword>
<reference evidence="2 3" key="1">
    <citation type="submission" date="2015-02" db="EMBL/GenBank/DDBJ databases">
        <title>Two Pseudomonas sp. nov. isolated from raw milk.</title>
        <authorList>
            <person name="Wenning M."/>
            <person name="von Neubeck M."/>
            <person name="Huptas C."/>
            <person name="Scherer S."/>
        </authorList>
    </citation>
    <scope>NUCLEOTIDE SEQUENCE [LARGE SCALE GENOMIC DNA]</scope>
    <source>
        <strain evidence="2 3">DSM 14937</strain>
    </source>
</reference>
<comment type="caution">
    <text evidence="2">The sequence shown here is derived from an EMBL/GenBank/DDBJ whole genome shotgun (WGS) entry which is preliminary data.</text>
</comment>
<feature type="transmembrane region" description="Helical" evidence="1">
    <location>
        <begin position="48"/>
        <end position="67"/>
    </location>
</feature>
<sequence>MQLSLIKGRASLKSIWLATIVTLVISVSFWLAASWLAGVNEPWDAQRYLTVLYPASLALALTLGLLFKQRGWLAGPIVMFGQIPCVMITSEPGPLLAVGMLYCILLSIPAVMLFWIARVVCRRLVASKG</sequence>
<organism evidence="2 3">
    <name type="scientific">Pseudomonas trivialis</name>
    <dbReference type="NCBI Taxonomy" id="200450"/>
    <lineage>
        <taxon>Bacteria</taxon>
        <taxon>Pseudomonadati</taxon>
        <taxon>Pseudomonadota</taxon>
        <taxon>Gammaproteobacteria</taxon>
        <taxon>Pseudomonadales</taxon>
        <taxon>Pseudomonadaceae</taxon>
        <taxon>Pseudomonas</taxon>
    </lineage>
</organism>
<feature type="transmembrane region" description="Helical" evidence="1">
    <location>
        <begin position="15"/>
        <end position="36"/>
    </location>
</feature>
<dbReference type="RefSeq" id="WP_057009842.1">
    <property type="nucleotide sequence ID" value="NZ_JYLK01000017.1"/>
</dbReference>
<dbReference type="PATRIC" id="fig|200450.4.peg.1215"/>
<evidence type="ECO:0000313" key="3">
    <source>
        <dbReference type="Proteomes" id="UP000052019"/>
    </source>
</evidence>
<evidence type="ECO:0000256" key="1">
    <source>
        <dbReference type="SAM" id="Phobius"/>
    </source>
</evidence>
<evidence type="ECO:0008006" key="4">
    <source>
        <dbReference type="Google" id="ProtNLM"/>
    </source>
</evidence>
<dbReference type="OrthoDB" id="6053302at2"/>
<dbReference type="AlphaFoldDB" id="A0A0R2ZBJ2"/>
<gene>
    <name evidence="2" type="ORF">TU79_21325</name>
</gene>
<keyword evidence="1" id="KW-0812">Transmembrane</keyword>
<keyword evidence="1" id="KW-1133">Transmembrane helix</keyword>
<name>A0A0R2ZBJ2_9PSED</name>
<evidence type="ECO:0000313" key="2">
    <source>
        <dbReference type="EMBL" id="KRP58245.1"/>
    </source>
</evidence>
<proteinExistence type="predicted"/>
<dbReference type="EMBL" id="JYLK01000017">
    <property type="protein sequence ID" value="KRP58245.1"/>
    <property type="molecule type" value="Genomic_DNA"/>
</dbReference>
<feature type="transmembrane region" description="Helical" evidence="1">
    <location>
        <begin position="95"/>
        <end position="117"/>
    </location>
</feature>
<protein>
    <recommendedName>
        <fullName evidence="4">MFS transporter</fullName>
    </recommendedName>
</protein>